<evidence type="ECO:0000256" key="1">
    <source>
        <dbReference type="ARBA" id="ARBA00004148"/>
    </source>
</evidence>
<keyword evidence="2 5" id="KW-0853">WD repeat</keyword>
<dbReference type="InterPro" id="IPR001680">
    <property type="entry name" value="WD40_rpt"/>
</dbReference>
<accession>A0AAN7VZ27</accession>
<dbReference type="EMBL" id="JAVRQU010000013">
    <property type="protein sequence ID" value="KAK5696131.1"/>
    <property type="molecule type" value="Genomic_DNA"/>
</dbReference>
<name>A0AAN7VZ27_9PEZI</name>
<evidence type="ECO:0000256" key="6">
    <source>
        <dbReference type="SAM" id="MobiDB-lite"/>
    </source>
</evidence>
<dbReference type="GO" id="GO:0005774">
    <property type="term" value="C:vacuolar membrane"/>
    <property type="evidence" value="ECO:0007669"/>
    <property type="project" value="UniProtKB-SubCell"/>
</dbReference>
<feature type="compositionally biased region" description="Basic and acidic residues" evidence="6">
    <location>
        <begin position="296"/>
        <end position="306"/>
    </location>
</feature>
<gene>
    <name evidence="7" type="primary">HSV2</name>
    <name evidence="7" type="ORF">LTR97_008551</name>
</gene>
<dbReference type="SUPFAM" id="SSF50978">
    <property type="entry name" value="WD40 repeat-like"/>
    <property type="match status" value="1"/>
</dbReference>
<feature type="region of interest" description="Disordered" evidence="6">
    <location>
        <begin position="134"/>
        <end position="160"/>
    </location>
</feature>
<dbReference type="InterPro" id="IPR015943">
    <property type="entry name" value="WD40/YVTN_repeat-like_dom_sf"/>
</dbReference>
<dbReference type="AlphaFoldDB" id="A0AAN7VZ27"/>
<dbReference type="Gene3D" id="2.130.10.10">
    <property type="entry name" value="YVTN repeat-like/Quinoprotein amine dehydrogenase"/>
    <property type="match status" value="1"/>
</dbReference>
<evidence type="ECO:0000256" key="5">
    <source>
        <dbReference type="PROSITE-ProRule" id="PRU00221"/>
    </source>
</evidence>
<dbReference type="PANTHER" id="PTHR11227">
    <property type="entry name" value="WD-REPEAT PROTEIN INTERACTING WITH PHOSPHOINOSIDES WIPI -RELATED"/>
    <property type="match status" value="1"/>
</dbReference>
<keyword evidence="3" id="KW-0677">Repeat</keyword>
<evidence type="ECO:0000256" key="4">
    <source>
        <dbReference type="ARBA" id="ARBA00025740"/>
    </source>
</evidence>
<evidence type="ECO:0000256" key="2">
    <source>
        <dbReference type="ARBA" id="ARBA00022574"/>
    </source>
</evidence>
<evidence type="ECO:0000313" key="8">
    <source>
        <dbReference type="Proteomes" id="UP001310594"/>
    </source>
</evidence>
<feature type="compositionally biased region" description="Polar residues" evidence="6">
    <location>
        <begin position="350"/>
        <end position="360"/>
    </location>
</feature>
<dbReference type="Pfam" id="PF21032">
    <property type="entry name" value="PROPPIN"/>
    <property type="match status" value="1"/>
</dbReference>
<organism evidence="7 8">
    <name type="scientific">Elasticomyces elasticus</name>
    <dbReference type="NCBI Taxonomy" id="574655"/>
    <lineage>
        <taxon>Eukaryota</taxon>
        <taxon>Fungi</taxon>
        <taxon>Dikarya</taxon>
        <taxon>Ascomycota</taxon>
        <taxon>Pezizomycotina</taxon>
        <taxon>Dothideomycetes</taxon>
        <taxon>Dothideomycetidae</taxon>
        <taxon>Mycosphaerellales</taxon>
        <taxon>Teratosphaeriaceae</taxon>
        <taxon>Elasticomyces</taxon>
    </lineage>
</organism>
<feature type="repeat" description="WD" evidence="5">
    <location>
        <begin position="201"/>
        <end position="229"/>
    </location>
</feature>
<comment type="similarity">
    <text evidence="4">Belongs to the WD repeat PROPPIN family.</text>
</comment>
<reference evidence="7" key="1">
    <citation type="submission" date="2023-08" db="EMBL/GenBank/DDBJ databases">
        <title>Black Yeasts Isolated from many extreme environments.</title>
        <authorList>
            <person name="Coleine C."/>
            <person name="Stajich J.E."/>
            <person name="Selbmann L."/>
        </authorList>
    </citation>
    <scope>NUCLEOTIDE SEQUENCE</scope>
    <source>
        <strain evidence="7">CCFEE 5810</strain>
    </source>
</reference>
<sequence length="436" mass="46882">MNARQPIQPLSTPAVLTLSFSPSGSRFVAGTSTGLRVIRTDNCLTTYHPQLPSEGGVAVAAVLDDRYLAFVGGGRNPAGKGSVVVFWDCVAGKEVTRLDFYEAVLGVRLSSQWMCVVLRERTLLFEYQTLQLPAPRTDSSSSEDIKDEQPPRGPNKLKSLHPTSPNLHALACLTNSLLVLPAQTIGQIQIIPLPSGSKRVLRAHNTAIRALALSPDSSLLATASEQGTLIRVFRLEDLGQVAEFRRGSDHADVYSLAFSPGGRWLGGSSDKGTLHIFDLRPPDAGAVETARANEQVAKEKDKEKMGRGHRKSTSTYAPSLNPHRLSGTPTTHPHPHSHDRDHDSSGGGFSNHSTPISTTNQGSLQEYYSLRPPPASASPPVTGPGISAMQVFKSSPFAPKIMRDRVYRFGWGRMGRIGRVGVVIPGPRVRVGGGNG</sequence>
<dbReference type="SMART" id="SM00320">
    <property type="entry name" value="WD40"/>
    <property type="match status" value="4"/>
</dbReference>
<evidence type="ECO:0000313" key="7">
    <source>
        <dbReference type="EMBL" id="KAK5696131.1"/>
    </source>
</evidence>
<dbReference type="PROSITE" id="PS50082">
    <property type="entry name" value="WD_REPEATS_2"/>
    <property type="match status" value="1"/>
</dbReference>
<feature type="region of interest" description="Disordered" evidence="6">
    <location>
        <begin position="287"/>
        <end position="360"/>
    </location>
</feature>
<evidence type="ECO:0000256" key="3">
    <source>
        <dbReference type="ARBA" id="ARBA00022737"/>
    </source>
</evidence>
<comment type="caution">
    <text evidence="7">The sequence shown here is derived from an EMBL/GenBank/DDBJ whole genome shotgun (WGS) entry which is preliminary data.</text>
</comment>
<protein>
    <submittedName>
        <fullName evidence="7">Phosphatidylinositol 3,5-bisphosphate-binding protein</fullName>
    </submittedName>
</protein>
<dbReference type="InterPro" id="IPR048720">
    <property type="entry name" value="PROPPIN"/>
</dbReference>
<dbReference type="InterPro" id="IPR036322">
    <property type="entry name" value="WD40_repeat_dom_sf"/>
</dbReference>
<comment type="subcellular location">
    <subcellularLocation>
        <location evidence="1">Vacuole membrane</location>
        <topology evidence="1">Peripheral membrane protein</topology>
    </subcellularLocation>
</comment>
<proteinExistence type="inferred from homology"/>
<dbReference type="Proteomes" id="UP001310594">
    <property type="component" value="Unassembled WGS sequence"/>
</dbReference>